<protein>
    <submittedName>
        <fullName evidence="1">Uncharacterized protein</fullName>
    </submittedName>
</protein>
<dbReference type="Proteomes" id="UP000092460">
    <property type="component" value="Unassembled WGS sequence"/>
</dbReference>
<dbReference type="EnsemblMetazoa" id="GPPI049940-RA">
    <property type="protein sequence ID" value="GPPI049940-PA"/>
    <property type="gene ID" value="GPPI049940"/>
</dbReference>
<dbReference type="AlphaFoldDB" id="A0A1B0C5U2"/>
<organism evidence="1 2">
    <name type="scientific">Glossina palpalis gambiensis</name>
    <dbReference type="NCBI Taxonomy" id="67801"/>
    <lineage>
        <taxon>Eukaryota</taxon>
        <taxon>Metazoa</taxon>
        <taxon>Ecdysozoa</taxon>
        <taxon>Arthropoda</taxon>
        <taxon>Hexapoda</taxon>
        <taxon>Insecta</taxon>
        <taxon>Pterygota</taxon>
        <taxon>Neoptera</taxon>
        <taxon>Endopterygota</taxon>
        <taxon>Diptera</taxon>
        <taxon>Brachycera</taxon>
        <taxon>Muscomorpha</taxon>
        <taxon>Hippoboscoidea</taxon>
        <taxon>Glossinidae</taxon>
        <taxon>Glossina</taxon>
    </lineage>
</organism>
<reference evidence="1" key="2">
    <citation type="submission" date="2020-05" db="UniProtKB">
        <authorList>
            <consortium name="EnsemblMetazoa"/>
        </authorList>
    </citation>
    <scope>IDENTIFICATION</scope>
    <source>
        <strain evidence="1">IAEA</strain>
    </source>
</reference>
<name>A0A1B0C5U2_9MUSC</name>
<evidence type="ECO:0000313" key="2">
    <source>
        <dbReference type="Proteomes" id="UP000092460"/>
    </source>
</evidence>
<accession>A0A1B0C5U2</accession>
<dbReference type="VEuPathDB" id="VectorBase:GPPI049940"/>
<dbReference type="EMBL" id="JXJN01026232">
    <property type="status" value="NOT_ANNOTATED_CDS"/>
    <property type="molecule type" value="Genomic_DNA"/>
</dbReference>
<sequence length="64" mass="7417">YAGRHFLISSEILDIHRSDDRLFSGQEDENYFVKTSSRTQITTRTKVQIPLTLVMVTLKKSNKC</sequence>
<proteinExistence type="predicted"/>
<keyword evidence="2" id="KW-1185">Reference proteome</keyword>
<evidence type="ECO:0000313" key="1">
    <source>
        <dbReference type="EnsemblMetazoa" id="GPPI049940-PA"/>
    </source>
</evidence>
<reference evidence="2" key="1">
    <citation type="submission" date="2015-01" db="EMBL/GenBank/DDBJ databases">
        <authorList>
            <person name="Aksoy S."/>
            <person name="Warren W."/>
            <person name="Wilson R.K."/>
        </authorList>
    </citation>
    <scope>NUCLEOTIDE SEQUENCE [LARGE SCALE GENOMIC DNA]</scope>
    <source>
        <strain evidence="2">IAEA</strain>
    </source>
</reference>